<sequence>MTPTSSSPIASDIDHPTDRNDPAKPLDPTDHFRAEAHRLSKLAKARKERICDLERQLDRLRSSATPAEVAESSDKVASTRFAREESSPSPSPTDAMNSGGMDRLTLQPTPPAPGGKRPVPLHQDEPLRLRRHDLTDPRVMLSTPPRDLVDALRRGWAD</sequence>
<feature type="compositionally biased region" description="Basic and acidic residues" evidence="1">
    <location>
        <begin position="12"/>
        <end position="31"/>
    </location>
</feature>
<dbReference type="HOGENOM" id="CLU_1667042_0_0_0"/>
<gene>
    <name evidence="2" type="ordered locus">Isop_1980</name>
</gene>
<feature type="region of interest" description="Disordered" evidence="1">
    <location>
        <begin position="1"/>
        <end position="31"/>
    </location>
</feature>
<name>E8R341_ISOPI</name>
<feature type="compositionally biased region" description="Basic and acidic residues" evidence="1">
    <location>
        <begin position="147"/>
        <end position="158"/>
    </location>
</feature>
<protein>
    <submittedName>
        <fullName evidence="2">Uncharacterized protein</fullName>
    </submittedName>
</protein>
<accession>E8R341</accession>
<feature type="region of interest" description="Disordered" evidence="1">
    <location>
        <begin position="55"/>
        <end position="158"/>
    </location>
</feature>
<keyword evidence="3" id="KW-1185">Reference proteome</keyword>
<dbReference type="Proteomes" id="UP000008631">
    <property type="component" value="Chromosome"/>
</dbReference>
<reference evidence="2 3" key="2">
    <citation type="journal article" date="2011" name="Stand. Genomic Sci.">
        <title>Complete genome sequence of Isosphaera pallida type strain (IS1B).</title>
        <authorList>
            <consortium name="US DOE Joint Genome Institute (JGI-PGF)"/>
            <person name="Goker M."/>
            <person name="Cleland D."/>
            <person name="Saunders E."/>
            <person name="Lapidus A."/>
            <person name="Nolan M."/>
            <person name="Lucas S."/>
            <person name="Hammon N."/>
            <person name="Deshpande S."/>
            <person name="Cheng J.F."/>
            <person name="Tapia R."/>
            <person name="Han C."/>
            <person name="Goodwin L."/>
            <person name="Pitluck S."/>
            <person name="Liolios K."/>
            <person name="Pagani I."/>
            <person name="Ivanova N."/>
            <person name="Mavromatis K."/>
            <person name="Pati A."/>
            <person name="Chen A."/>
            <person name="Palaniappan K."/>
            <person name="Land M."/>
            <person name="Hauser L."/>
            <person name="Chang Y.J."/>
            <person name="Jeffries C.D."/>
            <person name="Detter J.C."/>
            <person name="Beck B."/>
            <person name="Woyke T."/>
            <person name="Bristow J."/>
            <person name="Eisen J.A."/>
            <person name="Markowitz V."/>
            <person name="Hugenholtz P."/>
            <person name="Kyrpides N.C."/>
            <person name="Klenk H.P."/>
        </authorList>
    </citation>
    <scope>NUCLEOTIDE SEQUENCE [LARGE SCALE GENOMIC DNA]</scope>
    <source>
        <strain evidence="3">ATCC 43644 / DSM 9630 / IS1B</strain>
    </source>
</reference>
<evidence type="ECO:0000256" key="1">
    <source>
        <dbReference type="SAM" id="MobiDB-lite"/>
    </source>
</evidence>
<dbReference type="STRING" id="575540.Isop_1980"/>
<dbReference type="EMBL" id="CP002353">
    <property type="protein sequence ID" value="ADV62560.1"/>
    <property type="molecule type" value="Genomic_DNA"/>
</dbReference>
<reference key="1">
    <citation type="submission" date="2010-11" db="EMBL/GenBank/DDBJ databases">
        <title>The complete sequence of chromosome of Isophaera pallida ATCC 43644.</title>
        <authorList>
            <consortium name="US DOE Joint Genome Institute (JGI-PGF)"/>
            <person name="Lucas S."/>
            <person name="Copeland A."/>
            <person name="Lapidus A."/>
            <person name="Bruce D."/>
            <person name="Goodwin L."/>
            <person name="Pitluck S."/>
            <person name="Kyrpides N."/>
            <person name="Mavromatis K."/>
            <person name="Pagani I."/>
            <person name="Ivanova N."/>
            <person name="Saunders E."/>
            <person name="Brettin T."/>
            <person name="Detter J.C."/>
            <person name="Han C."/>
            <person name="Tapia R."/>
            <person name="Land M."/>
            <person name="Hauser L."/>
            <person name="Markowitz V."/>
            <person name="Cheng J.-F."/>
            <person name="Hugenholtz P."/>
            <person name="Woyke T."/>
            <person name="Wu D."/>
            <person name="Eisen J.A."/>
        </authorList>
    </citation>
    <scope>NUCLEOTIDE SEQUENCE</scope>
    <source>
        <strain>ATCC 43644</strain>
    </source>
</reference>
<dbReference type="RefSeq" id="WP_013564848.1">
    <property type="nucleotide sequence ID" value="NC_014962.1"/>
</dbReference>
<evidence type="ECO:0000313" key="2">
    <source>
        <dbReference type="EMBL" id="ADV62560.1"/>
    </source>
</evidence>
<dbReference type="InParanoid" id="E8R341"/>
<dbReference type="AlphaFoldDB" id="E8R341"/>
<dbReference type="KEGG" id="ipa:Isop_1980"/>
<feature type="compositionally biased region" description="Basic and acidic residues" evidence="1">
    <location>
        <begin position="122"/>
        <end position="136"/>
    </location>
</feature>
<proteinExistence type="predicted"/>
<evidence type="ECO:0000313" key="3">
    <source>
        <dbReference type="Proteomes" id="UP000008631"/>
    </source>
</evidence>
<organism evidence="2 3">
    <name type="scientific">Isosphaera pallida (strain ATCC 43644 / DSM 9630 / IS1B)</name>
    <dbReference type="NCBI Taxonomy" id="575540"/>
    <lineage>
        <taxon>Bacteria</taxon>
        <taxon>Pseudomonadati</taxon>
        <taxon>Planctomycetota</taxon>
        <taxon>Planctomycetia</taxon>
        <taxon>Isosphaerales</taxon>
        <taxon>Isosphaeraceae</taxon>
        <taxon>Isosphaera</taxon>
    </lineage>
</organism>